<dbReference type="GO" id="GO:0016020">
    <property type="term" value="C:membrane"/>
    <property type="evidence" value="ECO:0007669"/>
    <property type="project" value="UniProtKB-ARBA"/>
</dbReference>
<feature type="transmembrane region" description="Helical" evidence="5">
    <location>
        <begin position="365"/>
        <end position="384"/>
    </location>
</feature>
<dbReference type="STRING" id="377629.TERTU_1825"/>
<dbReference type="InterPro" id="IPR011701">
    <property type="entry name" value="MFS"/>
</dbReference>
<dbReference type="PROSITE" id="PS50850">
    <property type="entry name" value="MFS"/>
    <property type="match status" value="1"/>
</dbReference>
<dbReference type="Gene3D" id="1.20.1250.20">
    <property type="entry name" value="MFS general substrate transporter like domains"/>
    <property type="match status" value="2"/>
</dbReference>
<feature type="transmembrane region" description="Helical" evidence="5">
    <location>
        <begin position="307"/>
        <end position="325"/>
    </location>
</feature>
<evidence type="ECO:0000313" key="7">
    <source>
        <dbReference type="EMBL" id="ACR13119.1"/>
    </source>
</evidence>
<keyword evidence="3 5" id="KW-1133">Transmembrane helix</keyword>
<feature type="transmembrane region" description="Helical" evidence="5">
    <location>
        <begin position="15"/>
        <end position="35"/>
    </location>
</feature>
<evidence type="ECO:0000256" key="4">
    <source>
        <dbReference type="ARBA" id="ARBA00023136"/>
    </source>
</evidence>
<name>C5BHT7_TERTT</name>
<dbReference type="CDD" id="cd06174">
    <property type="entry name" value="MFS"/>
    <property type="match status" value="1"/>
</dbReference>
<protein>
    <submittedName>
        <fullName evidence="7">Major facilitator family protein</fullName>
    </submittedName>
</protein>
<feature type="domain" description="Major facilitator superfamily (MFS) profile" evidence="6">
    <location>
        <begin position="18"/>
        <end position="428"/>
    </location>
</feature>
<evidence type="ECO:0000256" key="2">
    <source>
        <dbReference type="ARBA" id="ARBA00022692"/>
    </source>
</evidence>
<dbReference type="Pfam" id="PF07690">
    <property type="entry name" value="MFS_1"/>
    <property type="match status" value="1"/>
</dbReference>
<feature type="transmembrane region" description="Helical" evidence="5">
    <location>
        <begin position="108"/>
        <end position="131"/>
    </location>
</feature>
<feature type="transmembrane region" description="Helical" evidence="5">
    <location>
        <begin position="84"/>
        <end position="102"/>
    </location>
</feature>
<evidence type="ECO:0000256" key="3">
    <source>
        <dbReference type="ARBA" id="ARBA00022989"/>
    </source>
</evidence>
<gene>
    <name evidence="7" type="ordered locus">TERTU_1825</name>
</gene>
<feature type="transmembrane region" description="Helical" evidence="5">
    <location>
        <begin position="192"/>
        <end position="214"/>
    </location>
</feature>
<reference evidence="7 8" key="1">
    <citation type="journal article" date="2009" name="PLoS ONE">
        <title>The complete genome of Teredinibacter turnerae T7901: an intracellular endosymbiont of marine wood-boring bivalves (shipworms).</title>
        <authorList>
            <person name="Yang J.C."/>
            <person name="Madupu R."/>
            <person name="Durkin A.S."/>
            <person name="Ekborg N.A."/>
            <person name="Pedamallu C.S."/>
            <person name="Hostetler J.B."/>
            <person name="Radune D."/>
            <person name="Toms B.S."/>
            <person name="Henrissat B."/>
            <person name="Coutinho P.M."/>
            <person name="Schwarz S."/>
            <person name="Field L."/>
            <person name="Trindade-Silva A.E."/>
            <person name="Soares C.A.G."/>
            <person name="Elshahawi S."/>
            <person name="Hanora A."/>
            <person name="Schmidt E.W."/>
            <person name="Haygood M.G."/>
            <person name="Posfai J."/>
            <person name="Benner J."/>
            <person name="Madinger C."/>
            <person name="Nove J."/>
            <person name="Anton B."/>
            <person name="Chaudhary K."/>
            <person name="Foster J."/>
            <person name="Holman A."/>
            <person name="Kumar S."/>
            <person name="Lessard P.A."/>
            <person name="Luyten Y.A."/>
            <person name="Slatko B."/>
            <person name="Wood N."/>
            <person name="Wu B."/>
            <person name="Teplitski M."/>
            <person name="Mougous J.D."/>
            <person name="Ward N."/>
            <person name="Eisen J.A."/>
            <person name="Badger J.H."/>
            <person name="Distel D.L."/>
        </authorList>
    </citation>
    <scope>NUCLEOTIDE SEQUENCE [LARGE SCALE GENOMIC DNA]</scope>
    <source>
        <strain evidence="8">ATCC 39867 / T7901</strain>
    </source>
</reference>
<evidence type="ECO:0000256" key="1">
    <source>
        <dbReference type="ARBA" id="ARBA00004127"/>
    </source>
</evidence>
<dbReference type="SUPFAM" id="SSF103473">
    <property type="entry name" value="MFS general substrate transporter"/>
    <property type="match status" value="1"/>
</dbReference>
<keyword evidence="8" id="KW-1185">Reference proteome</keyword>
<keyword evidence="2 5" id="KW-0812">Transmembrane</keyword>
<dbReference type="GO" id="GO:0035435">
    <property type="term" value="P:phosphate ion transmembrane transport"/>
    <property type="evidence" value="ECO:0007669"/>
    <property type="project" value="TreeGrafter"/>
</dbReference>
<feature type="transmembrane region" description="Helical" evidence="5">
    <location>
        <begin position="280"/>
        <end position="300"/>
    </location>
</feature>
<evidence type="ECO:0000256" key="5">
    <source>
        <dbReference type="SAM" id="Phobius"/>
    </source>
</evidence>
<comment type="subcellular location">
    <subcellularLocation>
        <location evidence="1">Endomembrane system</location>
        <topology evidence="1">Multi-pass membrane protein</topology>
    </subcellularLocation>
</comment>
<proteinExistence type="predicted"/>
<organism evidence="7 8">
    <name type="scientific">Teredinibacter turnerae (strain ATCC 39867 / T7901)</name>
    <dbReference type="NCBI Taxonomy" id="377629"/>
    <lineage>
        <taxon>Bacteria</taxon>
        <taxon>Pseudomonadati</taxon>
        <taxon>Pseudomonadota</taxon>
        <taxon>Gammaproteobacteria</taxon>
        <taxon>Cellvibrionales</taxon>
        <taxon>Cellvibrionaceae</taxon>
        <taxon>Teredinibacter</taxon>
    </lineage>
</organism>
<dbReference type="Proteomes" id="UP000009080">
    <property type="component" value="Chromosome"/>
</dbReference>
<dbReference type="KEGG" id="ttu:TERTU_1825"/>
<dbReference type="RefSeq" id="WP_015819232.1">
    <property type="nucleotide sequence ID" value="NC_012997.1"/>
</dbReference>
<dbReference type="OrthoDB" id="9773404at2"/>
<feature type="transmembrane region" description="Helical" evidence="5">
    <location>
        <begin position="404"/>
        <end position="423"/>
    </location>
</feature>
<dbReference type="GO" id="GO:0012505">
    <property type="term" value="C:endomembrane system"/>
    <property type="evidence" value="ECO:0007669"/>
    <property type="project" value="UniProtKB-SubCell"/>
</dbReference>
<keyword evidence="4 5" id="KW-0472">Membrane</keyword>
<sequence>MNPNPQMYLNRTRHWITLVALIIAGEIIFALPFHIARFFRPTFLDAFSLNNAELGDIFALYGVTAMLAYFPGGPLADRFSARTLITIALLTTALGGLVLVQMPSKNTLALLFAYWGITTILLFWAAMIKATRLWGGDNAQGIAFGLLDGGRGLVAAGVASLAVSLFVFLLPATSLPGADEHTLTHAERVESIQAIITYYTTLTFAAAVLTWFVLPVDSKEYEQPHQPFSAYRTISSQIRNPLIWLQGLIVVCAYCCYKGIDNYGLYAYHVLDMSESDAAQFTASAAYLRPIGAVLAGLLADKAKPAKVIFICFCLIAVCYATLSLPDTASFLQLAVINLAASALAVFAVRGIYFALIHQSGLAKYATGTAAGLVSVLGFTPDIFFAPIAGRILDAEPIEAAHQAYFVMLQGFAVAGALITLLYQHWLTTKNDSELQNSLTEGEKLTSKKTAKI</sequence>
<dbReference type="GO" id="GO:0061513">
    <property type="term" value="F:glucose 6-phosphate:phosphate antiporter activity"/>
    <property type="evidence" value="ECO:0007669"/>
    <property type="project" value="TreeGrafter"/>
</dbReference>
<evidence type="ECO:0000259" key="6">
    <source>
        <dbReference type="PROSITE" id="PS50850"/>
    </source>
</evidence>
<feature type="transmembrane region" description="Helical" evidence="5">
    <location>
        <begin position="55"/>
        <end position="72"/>
    </location>
</feature>
<dbReference type="PANTHER" id="PTHR43826">
    <property type="entry name" value="GLUCOSE-6-PHOSPHATE EXCHANGER SLC37A4"/>
    <property type="match status" value="1"/>
</dbReference>
<dbReference type="InterPro" id="IPR036259">
    <property type="entry name" value="MFS_trans_sf"/>
</dbReference>
<dbReference type="eggNOG" id="COG2271">
    <property type="taxonomic scope" value="Bacteria"/>
</dbReference>
<dbReference type="EMBL" id="CP001614">
    <property type="protein sequence ID" value="ACR13119.1"/>
    <property type="molecule type" value="Genomic_DNA"/>
</dbReference>
<feature type="transmembrane region" description="Helical" evidence="5">
    <location>
        <begin position="152"/>
        <end position="172"/>
    </location>
</feature>
<dbReference type="InterPro" id="IPR051337">
    <property type="entry name" value="OPA_Antiporter"/>
</dbReference>
<dbReference type="PANTHER" id="PTHR43826:SF3">
    <property type="entry name" value="GLUCOSE-6-PHOSPHATE EXCHANGER SLC37A4"/>
    <property type="match status" value="1"/>
</dbReference>
<dbReference type="InterPro" id="IPR020846">
    <property type="entry name" value="MFS_dom"/>
</dbReference>
<evidence type="ECO:0000313" key="8">
    <source>
        <dbReference type="Proteomes" id="UP000009080"/>
    </source>
</evidence>
<feature type="transmembrane region" description="Helical" evidence="5">
    <location>
        <begin position="331"/>
        <end position="353"/>
    </location>
</feature>
<accession>C5BHT7</accession>
<dbReference type="AlphaFoldDB" id="C5BHT7"/>
<dbReference type="HOGENOM" id="CLU_043790_0_0_6"/>